<protein>
    <submittedName>
        <fullName evidence="1">Uncharacterized protein</fullName>
    </submittedName>
</protein>
<sequence>MGSENGGQGAVDREKKGLKLFGVRIVDGEKLKEEGAAARVGVGDVEAATKSMLKSLSMGNLVACTAIEAGEQEISIKGTFPMAALCRPRGGEGRKSEVSGEHGFLFLV</sequence>
<dbReference type="OrthoDB" id="7340501at2759"/>
<proteinExistence type="predicted"/>
<keyword evidence="2" id="KW-1185">Reference proteome</keyword>
<comment type="caution">
    <text evidence="1">The sequence shown here is derived from an EMBL/GenBank/DDBJ whole genome shotgun (WGS) entry which is preliminary data.</text>
</comment>
<dbReference type="AlphaFoldDB" id="A0A835QGI1"/>
<accession>A0A835QGI1</accession>
<organism evidence="1 2">
    <name type="scientific">Vanilla planifolia</name>
    <name type="common">Vanilla</name>
    <dbReference type="NCBI Taxonomy" id="51239"/>
    <lineage>
        <taxon>Eukaryota</taxon>
        <taxon>Viridiplantae</taxon>
        <taxon>Streptophyta</taxon>
        <taxon>Embryophyta</taxon>
        <taxon>Tracheophyta</taxon>
        <taxon>Spermatophyta</taxon>
        <taxon>Magnoliopsida</taxon>
        <taxon>Liliopsida</taxon>
        <taxon>Asparagales</taxon>
        <taxon>Orchidaceae</taxon>
        <taxon>Vanilloideae</taxon>
        <taxon>Vanilleae</taxon>
        <taxon>Vanilla</taxon>
    </lineage>
</organism>
<reference evidence="1 2" key="1">
    <citation type="journal article" date="2020" name="Nat. Food">
        <title>A phased Vanilla planifolia genome enables genetic improvement of flavour and production.</title>
        <authorList>
            <person name="Hasing T."/>
            <person name="Tang H."/>
            <person name="Brym M."/>
            <person name="Khazi F."/>
            <person name="Huang T."/>
            <person name="Chambers A.H."/>
        </authorList>
    </citation>
    <scope>NUCLEOTIDE SEQUENCE [LARGE SCALE GENOMIC DNA]</scope>
    <source>
        <tissue evidence="1">Leaf</tissue>
    </source>
</reference>
<evidence type="ECO:0000313" key="1">
    <source>
        <dbReference type="EMBL" id="KAG0472836.1"/>
    </source>
</evidence>
<evidence type="ECO:0000313" key="2">
    <source>
        <dbReference type="Proteomes" id="UP000636800"/>
    </source>
</evidence>
<dbReference type="EMBL" id="JADCNL010000007">
    <property type="protein sequence ID" value="KAG0472836.1"/>
    <property type="molecule type" value="Genomic_DNA"/>
</dbReference>
<gene>
    <name evidence="1" type="ORF">HPP92_014693</name>
</gene>
<dbReference type="Proteomes" id="UP000636800">
    <property type="component" value="Chromosome 7"/>
</dbReference>
<name>A0A835QGI1_VANPL</name>